<feature type="transmembrane region" description="Helical" evidence="7">
    <location>
        <begin position="178"/>
        <end position="197"/>
    </location>
</feature>
<dbReference type="InterPro" id="IPR036097">
    <property type="entry name" value="HisK_dim/P_sf"/>
</dbReference>
<reference evidence="10 11" key="1">
    <citation type="submission" date="2023-08" db="EMBL/GenBank/DDBJ databases">
        <title>Rhodoferax potami sp. nov. and Rhodoferax mekongensis sp. nov., isolated from the Mekong River in Thailand.</title>
        <authorList>
            <person name="Kitikhun S."/>
            <person name="Charoenyingcharoen P."/>
            <person name="Siriarchawattana P."/>
            <person name="Likhitrattanapisal S."/>
            <person name="Nilsakha T."/>
            <person name="Chanpet A."/>
            <person name="Rattanawaree P."/>
            <person name="Ingsriswang S."/>
        </authorList>
    </citation>
    <scope>NUCLEOTIDE SEQUENCE [LARGE SCALE GENOMIC DNA]</scope>
    <source>
        <strain evidence="10 11">TBRC 17660</strain>
    </source>
</reference>
<accession>A0ABU3KLY8</accession>
<dbReference type="Pfam" id="PF00672">
    <property type="entry name" value="HAMP"/>
    <property type="match status" value="1"/>
</dbReference>
<keyword evidence="10" id="KW-0547">Nucleotide-binding</keyword>
<feature type="domain" description="Histidine kinase" evidence="8">
    <location>
        <begin position="448"/>
        <end position="680"/>
    </location>
</feature>
<keyword evidence="11" id="KW-1185">Reference proteome</keyword>
<keyword evidence="7" id="KW-1133">Transmembrane helix</keyword>
<keyword evidence="5" id="KW-0808">Transferase</keyword>
<dbReference type="PROSITE" id="PS50885">
    <property type="entry name" value="HAMP"/>
    <property type="match status" value="1"/>
</dbReference>
<dbReference type="InterPro" id="IPR005467">
    <property type="entry name" value="His_kinase_dom"/>
</dbReference>
<evidence type="ECO:0000259" key="9">
    <source>
        <dbReference type="PROSITE" id="PS50885"/>
    </source>
</evidence>
<dbReference type="InterPro" id="IPR036890">
    <property type="entry name" value="HATPase_C_sf"/>
</dbReference>
<dbReference type="InterPro" id="IPR004358">
    <property type="entry name" value="Sig_transdc_His_kin-like_C"/>
</dbReference>
<dbReference type="EC" id="2.7.13.3" evidence="3"/>
<organism evidence="10 11">
    <name type="scientific">Rhodoferax potami</name>
    <dbReference type="NCBI Taxonomy" id="3068338"/>
    <lineage>
        <taxon>Bacteria</taxon>
        <taxon>Pseudomonadati</taxon>
        <taxon>Pseudomonadota</taxon>
        <taxon>Betaproteobacteria</taxon>
        <taxon>Burkholderiales</taxon>
        <taxon>Comamonadaceae</taxon>
        <taxon>Rhodoferax</taxon>
    </lineage>
</organism>
<dbReference type="NCBIfam" id="TIGR00229">
    <property type="entry name" value="sensory_box"/>
    <property type="match status" value="1"/>
</dbReference>
<dbReference type="Pfam" id="PF02518">
    <property type="entry name" value="HATPase_c"/>
    <property type="match status" value="1"/>
</dbReference>
<comment type="subcellular location">
    <subcellularLocation>
        <location evidence="2">Membrane</location>
    </subcellularLocation>
</comment>
<comment type="caution">
    <text evidence="10">The sequence shown here is derived from an EMBL/GenBank/DDBJ whole genome shotgun (WGS) entry which is preliminary data.</text>
</comment>
<evidence type="ECO:0000256" key="1">
    <source>
        <dbReference type="ARBA" id="ARBA00000085"/>
    </source>
</evidence>
<dbReference type="Gene3D" id="3.30.450.20">
    <property type="entry name" value="PAS domain"/>
    <property type="match status" value="1"/>
</dbReference>
<dbReference type="InterPro" id="IPR000014">
    <property type="entry name" value="PAS"/>
</dbReference>
<dbReference type="SMART" id="SM00304">
    <property type="entry name" value="HAMP"/>
    <property type="match status" value="1"/>
</dbReference>
<evidence type="ECO:0000313" key="10">
    <source>
        <dbReference type="EMBL" id="MDT7518463.1"/>
    </source>
</evidence>
<evidence type="ECO:0000313" key="11">
    <source>
        <dbReference type="Proteomes" id="UP001321700"/>
    </source>
</evidence>
<name>A0ABU3KLY8_9BURK</name>
<dbReference type="PANTHER" id="PTHR43065">
    <property type="entry name" value="SENSOR HISTIDINE KINASE"/>
    <property type="match status" value="1"/>
</dbReference>
<keyword evidence="10" id="KW-0067">ATP-binding</keyword>
<dbReference type="InterPro" id="IPR003661">
    <property type="entry name" value="HisK_dim/P_dom"/>
</dbReference>
<evidence type="ECO:0000256" key="6">
    <source>
        <dbReference type="ARBA" id="ARBA00022777"/>
    </source>
</evidence>
<evidence type="ECO:0000259" key="8">
    <source>
        <dbReference type="PROSITE" id="PS50109"/>
    </source>
</evidence>
<feature type="domain" description="HAMP" evidence="9">
    <location>
        <begin position="199"/>
        <end position="251"/>
    </location>
</feature>
<comment type="catalytic activity">
    <reaction evidence="1">
        <text>ATP + protein L-histidine = ADP + protein N-phospho-L-histidine.</text>
        <dbReference type="EC" id="2.7.13.3"/>
    </reaction>
</comment>
<dbReference type="InterPro" id="IPR003660">
    <property type="entry name" value="HAMP_dom"/>
</dbReference>
<dbReference type="InterPro" id="IPR003594">
    <property type="entry name" value="HATPase_dom"/>
</dbReference>
<dbReference type="SUPFAM" id="SSF55874">
    <property type="entry name" value="ATPase domain of HSP90 chaperone/DNA topoisomerase II/histidine kinase"/>
    <property type="match status" value="1"/>
</dbReference>
<feature type="transmembrane region" description="Helical" evidence="7">
    <location>
        <begin position="43"/>
        <end position="63"/>
    </location>
</feature>
<dbReference type="Gene3D" id="1.10.287.130">
    <property type="match status" value="1"/>
</dbReference>
<dbReference type="InterPro" id="IPR035965">
    <property type="entry name" value="PAS-like_dom_sf"/>
</dbReference>
<keyword evidence="6" id="KW-0418">Kinase</keyword>
<dbReference type="SMART" id="SM00387">
    <property type="entry name" value="HATPase_c"/>
    <property type="match status" value="1"/>
</dbReference>
<dbReference type="EMBL" id="JAVBIK010000001">
    <property type="protein sequence ID" value="MDT7518463.1"/>
    <property type="molecule type" value="Genomic_DNA"/>
</dbReference>
<evidence type="ECO:0000256" key="7">
    <source>
        <dbReference type="SAM" id="Phobius"/>
    </source>
</evidence>
<evidence type="ECO:0000256" key="3">
    <source>
        <dbReference type="ARBA" id="ARBA00012438"/>
    </source>
</evidence>
<keyword evidence="7" id="KW-0472">Membrane</keyword>
<dbReference type="SUPFAM" id="SSF158472">
    <property type="entry name" value="HAMP domain-like"/>
    <property type="match status" value="1"/>
</dbReference>
<protein>
    <recommendedName>
        <fullName evidence="3">histidine kinase</fullName>
        <ecNumber evidence="3">2.7.13.3</ecNumber>
    </recommendedName>
</protein>
<dbReference type="SUPFAM" id="SSF55785">
    <property type="entry name" value="PYP-like sensor domain (PAS domain)"/>
    <property type="match status" value="1"/>
</dbReference>
<dbReference type="PROSITE" id="PS50109">
    <property type="entry name" value="HIS_KIN"/>
    <property type="match status" value="1"/>
</dbReference>
<evidence type="ECO:0000256" key="5">
    <source>
        <dbReference type="ARBA" id="ARBA00022679"/>
    </source>
</evidence>
<keyword evidence="7" id="KW-0812">Transmembrane</keyword>
<dbReference type="Proteomes" id="UP001321700">
    <property type="component" value="Unassembled WGS sequence"/>
</dbReference>
<dbReference type="Gene3D" id="3.30.565.10">
    <property type="entry name" value="Histidine kinase-like ATPase, C-terminal domain"/>
    <property type="match status" value="1"/>
</dbReference>
<dbReference type="CDD" id="cd00082">
    <property type="entry name" value="HisKA"/>
    <property type="match status" value="1"/>
</dbReference>
<dbReference type="PRINTS" id="PR00344">
    <property type="entry name" value="BCTRLSENSOR"/>
</dbReference>
<dbReference type="CDD" id="cd06225">
    <property type="entry name" value="HAMP"/>
    <property type="match status" value="1"/>
</dbReference>
<dbReference type="CDD" id="cd00075">
    <property type="entry name" value="HATPase"/>
    <property type="match status" value="1"/>
</dbReference>
<dbReference type="SUPFAM" id="SSF47384">
    <property type="entry name" value="Homodimeric domain of signal transducing histidine kinase"/>
    <property type="match status" value="1"/>
</dbReference>
<proteinExistence type="predicted"/>
<sequence>MQLRFVRLTRTAARGHTATALWYNLRKGPFRVKFPSFSLRQTLMLGVAAGILLPALFFAGFQVTSKLETEVTLRVEVPLKQYADVLSRGMAVAVWNLDRGVAIELVEAVMRNPDVVSVTVTDEFGEPFVKRGDASGDIDNQRQEEREITYNGARVGNLSVTMSTLQVQAEARDELMRFSGALLLQVALAFAFIWPLFSSRIVQPMLRLRESALRLARGDLSESVASPKNDEMGQLSNALDTMRIDLGALLGEREQKTLALQRELEERARTEQALRDSQAKFAAIFDASPVAMSVSTMGDEVQTLDVNSAWGRVFGMDRASVIGTNGKRVGIWKDLSVREKALDTLQKTGELSNFQAWMSRGLHGAEIYCELSGRVVWLEGQEVLIMAFDDITEQHRYDENILQLNATLEHRVQERTQELTDALGQLRAAQSELVRAEKMSALGSLVAGIAHELNTPIGNSLTVASTLQDHADNFAQSMSKGLTRSRLDEFVANTQQGAGILMRGLQHAAELVASFKQVAVDQTSLNRRNFELQHTVAEILLTLGPTIRKSPHKVTTDIPHDVELNSYPGPLGQVLTNLMNNALIHAFDDNGPPGTIQITARLDGDNRLELLVSDNGRGIPAAHLARVFDPFFTTRLGQGGSGLGLNIVYNLVTKTLGGTIDVSNLPDSGACFRIRMPLVAPMIAPDSAAG</sequence>
<gene>
    <name evidence="10" type="ORF">RAE19_07035</name>
</gene>
<evidence type="ECO:0000256" key="2">
    <source>
        <dbReference type="ARBA" id="ARBA00004370"/>
    </source>
</evidence>
<dbReference type="RefSeq" id="WP_313874221.1">
    <property type="nucleotide sequence ID" value="NZ_JAVBIK010000001.1"/>
</dbReference>
<dbReference type="PANTHER" id="PTHR43065:SF47">
    <property type="match status" value="1"/>
</dbReference>
<dbReference type="Gene3D" id="6.10.340.10">
    <property type="match status" value="1"/>
</dbReference>
<keyword evidence="4" id="KW-0597">Phosphoprotein</keyword>
<evidence type="ECO:0000256" key="4">
    <source>
        <dbReference type="ARBA" id="ARBA00022553"/>
    </source>
</evidence>
<dbReference type="GO" id="GO:0005524">
    <property type="term" value="F:ATP binding"/>
    <property type="evidence" value="ECO:0007669"/>
    <property type="project" value="UniProtKB-KW"/>
</dbReference>